<protein>
    <recommendedName>
        <fullName evidence="1">diguanylate cyclase</fullName>
        <ecNumber evidence="1">2.7.7.65</ecNumber>
    </recommendedName>
</protein>
<feature type="transmembrane region" description="Helical" evidence="3">
    <location>
        <begin position="68"/>
        <end position="87"/>
    </location>
</feature>
<feature type="transmembrane region" description="Helical" evidence="3">
    <location>
        <begin position="157"/>
        <end position="182"/>
    </location>
</feature>
<dbReference type="AlphaFoldDB" id="A0A679JQM8"/>
<feature type="transmembrane region" description="Helical" evidence="3">
    <location>
        <begin position="42"/>
        <end position="62"/>
    </location>
</feature>
<dbReference type="GO" id="GO:0005886">
    <property type="term" value="C:plasma membrane"/>
    <property type="evidence" value="ECO:0007669"/>
    <property type="project" value="TreeGrafter"/>
</dbReference>
<keyword evidence="5" id="KW-0548">Nucleotidyltransferase</keyword>
<organism evidence="5">
    <name type="scientific">Variovorax paradoxus</name>
    <dbReference type="NCBI Taxonomy" id="34073"/>
    <lineage>
        <taxon>Bacteria</taxon>
        <taxon>Pseudomonadati</taxon>
        <taxon>Pseudomonadota</taxon>
        <taxon>Betaproteobacteria</taxon>
        <taxon>Burkholderiales</taxon>
        <taxon>Comamonadaceae</taxon>
        <taxon>Variovorax</taxon>
    </lineage>
</organism>
<dbReference type="SMART" id="SM00267">
    <property type="entry name" value="GGDEF"/>
    <property type="match status" value="1"/>
</dbReference>
<dbReference type="PROSITE" id="PS50887">
    <property type="entry name" value="GGDEF"/>
    <property type="match status" value="1"/>
</dbReference>
<feature type="transmembrane region" description="Helical" evidence="3">
    <location>
        <begin position="12"/>
        <end position="30"/>
    </location>
</feature>
<comment type="catalytic activity">
    <reaction evidence="2">
        <text>2 GTP = 3',3'-c-di-GMP + 2 diphosphate</text>
        <dbReference type="Rhea" id="RHEA:24898"/>
        <dbReference type="ChEBI" id="CHEBI:33019"/>
        <dbReference type="ChEBI" id="CHEBI:37565"/>
        <dbReference type="ChEBI" id="CHEBI:58805"/>
        <dbReference type="EC" id="2.7.7.65"/>
    </reaction>
</comment>
<reference evidence="5" key="1">
    <citation type="submission" date="2019-12" db="EMBL/GenBank/DDBJ databases">
        <authorList>
            <person name="Cremers G."/>
        </authorList>
    </citation>
    <scope>NUCLEOTIDE SEQUENCE</scope>
    <source>
        <strain evidence="5">Vvax</strain>
    </source>
</reference>
<dbReference type="InterPro" id="IPR000160">
    <property type="entry name" value="GGDEF_dom"/>
</dbReference>
<keyword evidence="3" id="KW-0472">Membrane</keyword>
<name>A0A679JQM8_VARPD</name>
<evidence type="ECO:0000313" key="5">
    <source>
        <dbReference type="EMBL" id="CAA2108507.1"/>
    </source>
</evidence>
<dbReference type="SUPFAM" id="SSF55073">
    <property type="entry name" value="Nucleotide cyclase"/>
    <property type="match status" value="1"/>
</dbReference>
<dbReference type="RefSeq" id="WP_339092514.1">
    <property type="nucleotide sequence ID" value="NZ_LR743507.1"/>
</dbReference>
<feature type="transmembrane region" description="Helical" evidence="3">
    <location>
        <begin position="194"/>
        <end position="215"/>
    </location>
</feature>
<dbReference type="GO" id="GO:0052621">
    <property type="term" value="F:diguanylate cyclase activity"/>
    <property type="evidence" value="ECO:0007669"/>
    <property type="project" value="UniProtKB-EC"/>
</dbReference>
<keyword evidence="5" id="KW-0808">Transferase</keyword>
<dbReference type="GO" id="GO:0043709">
    <property type="term" value="P:cell adhesion involved in single-species biofilm formation"/>
    <property type="evidence" value="ECO:0007669"/>
    <property type="project" value="TreeGrafter"/>
</dbReference>
<dbReference type="GO" id="GO:1902201">
    <property type="term" value="P:negative regulation of bacterial-type flagellum-dependent cell motility"/>
    <property type="evidence" value="ECO:0007669"/>
    <property type="project" value="TreeGrafter"/>
</dbReference>
<accession>A0A679JQM8</accession>
<dbReference type="FunFam" id="3.30.70.270:FF:000001">
    <property type="entry name" value="Diguanylate cyclase domain protein"/>
    <property type="match status" value="1"/>
</dbReference>
<dbReference type="EMBL" id="LR743507">
    <property type="protein sequence ID" value="CAA2108507.1"/>
    <property type="molecule type" value="Genomic_DNA"/>
</dbReference>
<feature type="domain" description="GGDEF" evidence="4">
    <location>
        <begin position="254"/>
        <end position="399"/>
    </location>
</feature>
<evidence type="ECO:0000256" key="1">
    <source>
        <dbReference type="ARBA" id="ARBA00012528"/>
    </source>
</evidence>
<keyword evidence="3" id="KW-0812">Transmembrane</keyword>
<evidence type="ECO:0000259" key="4">
    <source>
        <dbReference type="PROSITE" id="PS50887"/>
    </source>
</evidence>
<dbReference type="EC" id="2.7.7.65" evidence="1"/>
<proteinExistence type="predicted"/>
<sequence length="399" mass="43128">MGALPSILDPRSIIVLAGIMGLMMALVVFFMRRSYPPSIRGLGEWALAPLVAFASTMLFAGRGFLPDFVTIVVANFVLFQACILYYAGSQKFLLGRSDTRGWTILNGFLGLAMFWFSAMRPDFEIRLVLVTLAVSALFFFHALLYMRHRGEVFGKRLMTGLLLVQSMVAALRFLSALAGMAGESLMDVSWIQSLYISMYSFTVLLLSISVILMATDRVHTEFEYMATRDPLTGALNRRALLDACRAAFASAGRRRAALLMVDLDHFKEINDRFGHLTGDAVLREAVGRMQRAIGDAGLLGRYGGEEFVVLLPDANQADAMNIAQRLKQAVGEPLAANSPNAAGPSDASESPLAAVGSIAVSIGVAAGEAGQRVDDVLARADAALYRAKALGRDRVMAAA</sequence>
<dbReference type="PANTHER" id="PTHR45138:SF9">
    <property type="entry name" value="DIGUANYLATE CYCLASE DGCM-RELATED"/>
    <property type="match status" value="1"/>
</dbReference>
<dbReference type="InterPro" id="IPR043128">
    <property type="entry name" value="Rev_trsase/Diguanyl_cyclase"/>
</dbReference>
<dbReference type="Gene3D" id="3.30.70.270">
    <property type="match status" value="1"/>
</dbReference>
<evidence type="ECO:0000256" key="2">
    <source>
        <dbReference type="ARBA" id="ARBA00034247"/>
    </source>
</evidence>
<dbReference type="InterPro" id="IPR050469">
    <property type="entry name" value="Diguanylate_Cyclase"/>
</dbReference>
<dbReference type="InterPro" id="IPR029787">
    <property type="entry name" value="Nucleotide_cyclase"/>
</dbReference>
<dbReference type="Pfam" id="PF00990">
    <property type="entry name" value="GGDEF"/>
    <property type="match status" value="1"/>
</dbReference>
<feature type="transmembrane region" description="Helical" evidence="3">
    <location>
        <begin position="99"/>
        <end position="119"/>
    </location>
</feature>
<feature type="transmembrane region" description="Helical" evidence="3">
    <location>
        <begin position="125"/>
        <end position="145"/>
    </location>
</feature>
<dbReference type="PANTHER" id="PTHR45138">
    <property type="entry name" value="REGULATORY COMPONENTS OF SENSORY TRANSDUCTION SYSTEM"/>
    <property type="match status" value="1"/>
</dbReference>
<gene>
    <name evidence="5" type="primary">ycdT_1</name>
    <name evidence="5" type="ORF">VVAX_05016</name>
</gene>
<dbReference type="CDD" id="cd01949">
    <property type="entry name" value="GGDEF"/>
    <property type="match status" value="1"/>
</dbReference>
<evidence type="ECO:0000256" key="3">
    <source>
        <dbReference type="SAM" id="Phobius"/>
    </source>
</evidence>
<keyword evidence="3" id="KW-1133">Transmembrane helix</keyword>
<dbReference type="NCBIfam" id="TIGR00254">
    <property type="entry name" value="GGDEF"/>
    <property type="match status" value="1"/>
</dbReference>